<organism evidence="3 4">
    <name type="scientific">Desulforhabdus amnigena</name>
    <dbReference type="NCBI Taxonomy" id="40218"/>
    <lineage>
        <taxon>Bacteria</taxon>
        <taxon>Pseudomonadati</taxon>
        <taxon>Thermodesulfobacteriota</taxon>
        <taxon>Syntrophobacteria</taxon>
        <taxon>Syntrophobacterales</taxon>
        <taxon>Syntrophobacteraceae</taxon>
        <taxon>Desulforhabdus</taxon>
    </lineage>
</organism>
<name>A0A9W6CVC4_9BACT</name>
<gene>
    <name evidence="3" type="ORF">DAMNIGENAA_06420</name>
</gene>
<evidence type="ECO:0000256" key="1">
    <source>
        <dbReference type="SAM" id="SignalP"/>
    </source>
</evidence>
<sequence>MNTIKYVMLVVALLFSLTSCAGMSTTQQRVLSGGAIGAGSGAAIGAITGGSPAVGAAVGGAAGAAGGYIYDQSKKNGY</sequence>
<reference evidence="3" key="1">
    <citation type="submission" date="2022-12" db="EMBL/GenBank/DDBJ databases">
        <title>Reference genome sequencing for broad-spectrum identification of bacterial and archaeal isolates by mass spectrometry.</title>
        <authorList>
            <person name="Sekiguchi Y."/>
            <person name="Tourlousse D.M."/>
        </authorList>
    </citation>
    <scope>NUCLEOTIDE SEQUENCE</scope>
    <source>
        <strain evidence="3">ASRB1</strain>
    </source>
</reference>
<protein>
    <recommendedName>
        <fullName evidence="2">YMGG-like Gly-zipper domain-containing protein</fullName>
    </recommendedName>
</protein>
<keyword evidence="1" id="KW-0732">Signal</keyword>
<accession>A0A9W6CVC4</accession>
<dbReference type="InterPro" id="IPR027367">
    <property type="entry name" value="Gly-zipper_YMGG"/>
</dbReference>
<feature type="chain" id="PRO_5040833023" description="YMGG-like Gly-zipper domain-containing protein" evidence="1">
    <location>
        <begin position="22"/>
        <end position="78"/>
    </location>
</feature>
<dbReference type="PROSITE" id="PS51257">
    <property type="entry name" value="PROKAR_LIPOPROTEIN"/>
    <property type="match status" value="1"/>
</dbReference>
<comment type="caution">
    <text evidence="3">The sequence shown here is derived from an EMBL/GenBank/DDBJ whole genome shotgun (WGS) entry which is preliminary data.</text>
</comment>
<feature type="domain" description="YMGG-like Gly-zipper" evidence="2">
    <location>
        <begin position="30"/>
        <end position="70"/>
    </location>
</feature>
<dbReference type="AlphaFoldDB" id="A0A9W6CVC4"/>
<keyword evidence="4" id="KW-1185">Reference proteome</keyword>
<dbReference type="RefSeq" id="WP_281792225.1">
    <property type="nucleotide sequence ID" value="NZ_BSDR01000001.1"/>
</dbReference>
<proteinExistence type="predicted"/>
<evidence type="ECO:0000313" key="3">
    <source>
        <dbReference type="EMBL" id="GLI33209.1"/>
    </source>
</evidence>
<feature type="signal peptide" evidence="1">
    <location>
        <begin position="1"/>
        <end position="21"/>
    </location>
</feature>
<dbReference type="Proteomes" id="UP001144372">
    <property type="component" value="Unassembled WGS sequence"/>
</dbReference>
<evidence type="ECO:0000313" key="4">
    <source>
        <dbReference type="Proteomes" id="UP001144372"/>
    </source>
</evidence>
<evidence type="ECO:0000259" key="2">
    <source>
        <dbReference type="Pfam" id="PF13441"/>
    </source>
</evidence>
<dbReference type="Pfam" id="PF13441">
    <property type="entry name" value="Gly-zipper_YMGG"/>
    <property type="match status" value="1"/>
</dbReference>
<dbReference type="EMBL" id="BSDR01000001">
    <property type="protein sequence ID" value="GLI33209.1"/>
    <property type="molecule type" value="Genomic_DNA"/>
</dbReference>